<dbReference type="RefSeq" id="WP_231320732.1">
    <property type="nucleotide sequence ID" value="NZ_CP088156.1"/>
</dbReference>
<dbReference type="InterPro" id="IPR035461">
    <property type="entry name" value="GmhA/DiaA"/>
</dbReference>
<dbReference type="Proteomes" id="UP001431010">
    <property type="component" value="Chromosome"/>
</dbReference>
<evidence type="ECO:0000259" key="1">
    <source>
        <dbReference type="PROSITE" id="PS51464"/>
    </source>
</evidence>
<sequence length="202" mass="21896">MNVLAFKTPGSLFADYTSRFSTVLKDFDWSPVEKLAYELRDCWQTGRQVFFCGNGGSGGNANHLANDFLYALSKTPGSGLRVHSLSSNPSVITCLANDEGYDQVFSLQLAVLARKGDVLIAFSGSGNSPNIVKALEEGKKIGMTSYAVLGFSGGKSKALADVPIHFAVDDMQIAEDAQMVIGHMIMQWLYAQRGDIITTREV</sequence>
<evidence type="ECO:0000313" key="3">
    <source>
        <dbReference type="Proteomes" id="UP001431010"/>
    </source>
</evidence>
<dbReference type="EMBL" id="CP088156">
    <property type="protein sequence ID" value="UFZ04418.1"/>
    <property type="molecule type" value="Genomic_DNA"/>
</dbReference>
<name>A0ABY3RBH1_9BRAD</name>
<reference evidence="2" key="1">
    <citation type="journal article" date="2024" name="Antonie Van Leeuwenhoek">
        <title>Bradyrhizobium ontarionense sp. nov., a novel bacterial symbiont isolated from Aeschynomene indica (Indian jointvetch), harbours photosynthesis, nitrogen fixation and nitrous oxide (N2O) reductase genes.</title>
        <authorList>
            <person name="Bromfield E.S.P."/>
            <person name="Cloutier S."/>
        </authorList>
    </citation>
    <scope>NUCLEOTIDE SEQUENCE</scope>
    <source>
        <strain evidence="2">A19</strain>
    </source>
</reference>
<dbReference type="Gene3D" id="3.40.50.10490">
    <property type="entry name" value="Glucose-6-phosphate isomerase like protein, domain 1"/>
    <property type="match status" value="1"/>
</dbReference>
<dbReference type="SUPFAM" id="SSF53697">
    <property type="entry name" value="SIS domain"/>
    <property type="match status" value="1"/>
</dbReference>
<keyword evidence="3" id="KW-1185">Reference proteome</keyword>
<dbReference type="PANTHER" id="PTHR30390:SF8">
    <property type="entry name" value="SUGAR ISOMERASE (SIS)"/>
    <property type="match status" value="1"/>
</dbReference>
<dbReference type="PROSITE" id="PS51464">
    <property type="entry name" value="SIS"/>
    <property type="match status" value="1"/>
</dbReference>
<organism evidence="2 3">
    <name type="scientific">Bradyrhizobium ontarionense</name>
    <dbReference type="NCBI Taxonomy" id="2898149"/>
    <lineage>
        <taxon>Bacteria</taxon>
        <taxon>Pseudomonadati</taxon>
        <taxon>Pseudomonadota</taxon>
        <taxon>Alphaproteobacteria</taxon>
        <taxon>Hyphomicrobiales</taxon>
        <taxon>Nitrobacteraceae</taxon>
        <taxon>Bradyrhizobium</taxon>
    </lineage>
</organism>
<protein>
    <submittedName>
        <fullName evidence="2">SIS domain-containing protein</fullName>
    </submittedName>
</protein>
<dbReference type="CDD" id="cd05006">
    <property type="entry name" value="SIS_GmhA"/>
    <property type="match status" value="1"/>
</dbReference>
<dbReference type="InterPro" id="IPR046348">
    <property type="entry name" value="SIS_dom_sf"/>
</dbReference>
<evidence type="ECO:0000313" key="2">
    <source>
        <dbReference type="EMBL" id="UFZ04418.1"/>
    </source>
</evidence>
<dbReference type="Pfam" id="PF13580">
    <property type="entry name" value="SIS_2"/>
    <property type="match status" value="1"/>
</dbReference>
<accession>A0ABY3RBH1</accession>
<gene>
    <name evidence="2" type="ORF">LQG66_35425</name>
</gene>
<dbReference type="PANTHER" id="PTHR30390">
    <property type="entry name" value="SEDOHEPTULOSE 7-PHOSPHATE ISOMERASE / DNAA INITIATOR-ASSOCIATING FACTOR FOR REPLICATION INITIATION"/>
    <property type="match status" value="1"/>
</dbReference>
<proteinExistence type="predicted"/>
<dbReference type="InterPro" id="IPR050099">
    <property type="entry name" value="SIS_GmhA/DiaA_subfam"/>
</dbReference>
<feature type="domain" description="SIS" evidence="1">
    <location>
        <begin position="35"/>
        <end position="195"/>
    </location>
</feature>
<dbReference type="InterPro" id="IPR001347">
    <property type="entry name" value="SIS_dom"/>
</dbReference>